<evidence type="ECO:0000256" key="6">
    <source>
        <dbReference type="SAM" id="MobiDB-lite"/>
    </source>
</evidence>
<evidence type="ECO:0000313" key="11">
    <source>
        <dbReference type="EMBL" id="CAD7691807.1"/>
    </source>
</evidence>
<feature type="compositionally biased region" description="Polar residues" evidence="6">
    <location>
        <begin position="706"/>
        <end position="716"/>
    </location>
</feature>
<dbReference type="Pfam" id="PF14650">
    <property type="entry name" value="FAM75"/>
    <property type="match status" value="1"/>
</dbReference>
<comment type="subcellular location">
    <subcellularLocation>
        <location evidence="1">Membrane</location>
        <topology evidence="1">Single-pass membrane protein</topology>
    </subcellularLocation>
</comment>
<feature type="region of interest" description="Disordered" evidence="6">
    <location>
        <begin position="969"/>
        <end position="1019"/>
    </location>
</feature>
<feature type="region of interest" description="Disordered" evidence="6">
    <location>
        <begin position="1481"/>
        <end position="1500"/>
    </location>
</feature>
<feature type="compositionally biased region" description="Basic and acidic residues" evidence="6">
    <location>
        <begin position="1002"/>
        <end position="1013"/>
    </location>
</feature>
<keyword evidence="12" id="KW-1185">Reference proteome</keyword>
<dbReference type="PANTHER" id="PTHR21859">
    <property type="entry name" value="ACROSOME-SPECIFIC PROTEIN"/>
    <property type="match status" value="1"/>
</dbReference>
<proteinExistence type="inferred from homology"/>
<feature type="region of interest" description="Disordered" evidence="6">
    <location>
        <begin position="259"/>
        <end position="290"/>
    </location>
</feature>
<evidence type="ECO:0000259" key="8">
    <source>
        <dbReference type="Pfam" id="PF14650"/>
    </source>
</evidence>
<sequence>MEIENWNVFTFLNSGRKESLSFGSTFLDIDRHFTFVFVWGVLLLLLRCLVGIPFPCWKTKPIHKGQGRAKRRRKGGPLKDYRCYQGEVEKTRKLLSVLRSPLGRHHDTIYFRRLLCPDPSCEVCNGTTAEINRLLFPEALEDATPLASTAPVTDSSFTLSPAFSAVPPGDLSASLSEPSPPPASIFSPNPVTPLTDLFPPSPPGDSLPPEYFPPLHSKFPMDHFSPQPLAFPPVPPHDAQTVDSLVQPEANLSLNTIFNPLPEHSQTTNPTDSSACPQASPTLSVSPPDRSITAAQSKSFSITVKPVPGSSSADSPGRLSTYNLFTTNTGIDHSSLSISDSPRWQTHAKDFFPSTLAPCHFPQEFLALHSSEASSRGDPAANLMEPGNRSLLSPDVLALLEKQVQKKSDLLMWKDMKGGSSLPKNLKPDYPPNSLGKMLGSIAYKPDLSGLLPIWSSKDQSKEMPVHRQPPYPTTLEAGHLQQTPIQLFWGLPTLHSESLSSAARDSDDCSSIFIFSRVSNTSTGQESPVVPHPFPLPLPENQSQPITQIQPQTHLKSPLPVLPSGPLPQIKICGVCFHRPQHKSEPLLSSEMQRLEWNVLQKQQESVWGLPSVVQRSNKDFCPSAPNHSIKRPASQARVAISILPGQFPLSEELRKELEHHLRKRLIQHRWGLPRRIYESVSLMMPPSDSSETPECQRFRGPTWISKSHSNLNESESYERDSELLQLGNIDMRKDQGHNPGSGPKDHLLSQNSSDNDLGYDSEKEFRSPSEKNPKSLDTAGQRQLENVLRIHLSKKFEEINEGRLPGTVHNSWHTMKQMLLLSKKSHTEIKQRSLPPSVGEDYTLNTFQELSFVESSAQEMLEAHIRRFCMRMIWGLPPRVLESIQLFKLREASTHSSFCSSTNLISDVNSKSLLGDKASANSAPILDRPLPATSTMGEEEQRMARESPSHINQELAEDVQRVREGRETFPPIRHDTTGRASQRQTLPANRWPPTQPAREAGARHEPKDKRAYSSGRVEMQQGKKIPVIVPTVSREIFRAKELDAHQSRSNDILTTSKLHVNQNKVRSTVPIQSPSQNISILQDPKSSKLKEQLLSELKLKLENREYSRVHGQCTGLPAASNSLTYKVSLTHAPGIISGDIGASQVLRVHPEDTKVSMEQQQDPWFSKHVLRKHQNKNPPPAAVTVSPLGSKAEELGGWDAELGTSQLRKKSFPTKDVALKKSFPTKDVALKKSFPTQDVRWKKLESKPSQTVSQKDQPCPESLFREKMNPFLQWLNPGIKCKRQNSQVKGTPQSSVESRGLVKGRTAFTGMTEDQKIMTDGGKVLEEEMGRRHAIDITCPQQPLPSPTKFGKTQPKAQVQAQAQSVQGHPFNYRTPSCKETDTKSCHQEAVFGGQGHSRSIGQIRDKERCPQKAVAFKDQPLCQKYPLSMPHREPVPHPTPTSRHPGGQGPPANLLAAKSSVFRGLSLLFRHKTLLQNFQGRKTSHPQQSPMNIDTHQ</sequence>
<feature type="compositionally biased region" description="Basic and acidic residues" evidence="6">
    <location>
        <begin position="941"/>
        <end position="950"/>
    </location>
</feature>
<comment type="similarity">
    <text evidence="5">Belongs to the SPATA31 family.</text>
</comment>
<feature type="compositionally biased region" description="Basic and acidic residues" evidence="6">
    <location>
        <begin position="969"/>
        <end position="979"/>
    </location>
</feature>
<evidence type="ECO:0000259" key="9">
    <source>
        <dbReference type="Pfam" id="PF15371"/>
    </source>
</evidence>
<feature type="transmembrane region" description="Helical" evidence="7">
    <location>
        <begin position="33"/>
        <end position="54"/>
    </location>
</feature>
<name>A0A811ZT50_NYCPR</name>
<protein>
    <submittedName>
        <fullName evidence="10">(raccoon dog) hypothetical protein</fullName>
    </submittedName>
</protein>
<dbReference type="Pfam" id="PF15371">
    <property type="entry name" value="DUF4599"/>
    <property type="match status" value="1"/>
</dbReference>
<feature type="compositionally biased region" description="Polar residues" evidence="6">
    <location>
        <begin position="980"/>
        <end position="989"/>
    </location>
</feature>
<feature type="region of interest" description="Disordered" evidence="6">
    <location>
        <begin position="168"/>
        <end position="188"/>
    </location>
</feature>
<feature type="domain" description="SPATA31" evidence="8">
    <location>
        <begin position="469"/>
        <end position="814"/>
    </location>
</feature>
<feature type="region of interest" description="Disordered" evidence="6">
    <location>
        <begin position="1431"/>
        <end position="1455"/>
    </location>
</feature>
<dbReference type="InterPro" id="IPR027970">
    <property type="entry name" value="SPATA31-like"/>
</dbReference>
<feature type="compositionally biased region" description="Basic and acidic residues" evidence="6">
    <location>
        <begin position="762"/>
        <end position="776"/>
    </location>
</feature>
<evidence type="ECO:0000256" key="5">
    <source>
        <dbReference type="ARBA" id="ARBA00035009"/>
    </source>
</evidence>
<evidence type="ECO:0000256" key="4">
    <source>
        <dbReference type="ARBA" id="ARBA00023136"/>
    </source>
</evidence>
<accession>A0A811ZT50</accession>
<keyword evidence="4 7" id="KW-0472">Membrane</keyword>
<keyword evidence="2 7" id="KW-0812">Transmembrane</keyword>
<evidence type="ECO:0000256" key="3">
    <source>
        <dbReference type="ARBA" id="ARBA00022989"/>
    </source>
</evidence>
<keyword evidence="3 7" id="KW-1133">Transmembrane helix</keyword>
<feature type="compositionally biased region" description="Polar residues" evidence="6">
    <location>
        <begin position="259"/>
        <end position="285"/>
    </location>
</feature>
<reference evidence="10" key="1">
    <citation type="submission" date="2020-12" db="EMBL/GenBank/DDBJ databases">
        <authorList>
            <consortium name="Molecular Ecology Group"/>
        </authorList>
    </citation>
    <scope>NUCLEOTIDE SEQUENCE</scope>
    <source>
        <strain evidence="10">TBG_1078</strain>
    </source>
</reference>
<dbReference type="GO" id="GO:0016020">
    <property type="term" value="C:membrane"/>
    <property type="evidence" value="ECO:0007669"/>
    <property type="project" value="UniProtKB-SubCell"/>
</dbReference>
<dbReference type="EMBL" id="CAJHUB010000775">
    <property type="protein sequence ID" value="CAD7691805.1"/>
    <property type="molecule type" value="Genomic_DNA"/>
</dbReference>
<feature type="domain" description="SPATA31-like" evidence="9">
    <location>
        <begin position="68"/>
        <end position="152"/>
    </location>
</feature>
<organism evidence="10 12">
    <name type="scientific">Nyctereutes procyonoides</name>
    <name type="common">Raccoon dog</name>
    <name type="synonym">Canis procyonoides</name>
    <dbReference type="NCBI Taxonomy" id="34880"/>
    <lineage>
        <taxon>Eukaryota</taxon>
        <taxon>Metazoa</taxon>
        <taxon>Chordata</taxon>
        <taxon>Craniata</taxon>
        <taxon>Vertebrata</taxon>
        <taxon>Euteleostomi</taxon>
        <taxon>Mammalia</taxon>
        <taxon>Eutheria</taxon>
        <taxon>Laurasiatheria</taxon>
        <taxon>Carnivora</taxon>
        <taxon>Caniformia</taxon>
        <taxon>Canidae</taxon>
        <taxon>Nyctereutes</taxon>
    </lineage>
</organism>
<evidence type="ECO:0000313" key="12">
    <source>
        <dbReference type="Proteomes" id="UP000645828"/>
    </source>
</evidence>
<feature type="region of interest" description="Disordered" evidence="6">
    <location>
        <begin position="922"/>
        <end position="957"/>
    </location>
</feature>
<dbReference type="Proteomes" id="UP000645828">
    <property type="component" value="Unassembled WGS sequence"/>
</dbReference>
<dbReference type="InterPro" id="IPR039509">
    <property type="entry name" value="SPATA31"/>
</dbReference>
<dbReference type="PANTHER" id="PTHR21859:SF12">
    <property type="entry name" value="SPERMATOGENESIS-ASSOCIATED PROTEIN 31D1"/>
    <property type="match status" value="1"/>
</dbReference>
<evidence type="ECO:0000256" key="2">
    <source>
        <dbReference type="ARBA" id="ARBA00022692"/>
    </source>
</evidence>
<evidence type="ECO:0000256" key="7">
    <source>
        <dbReference type="SAM" id="Phobius"/>
    </source>
</evidence>
<evidence type="ECO:0000313" key="10">
    <source>
        <dbReference type="EMBL" id="CAD7691805.1"/>
    </source>
</evidence>
<comment type="caution">
    <text evidence="10">The sequence shown here is derived from an EMBL/GenBank/DDBJ whole genome shotgun (WGS) entry which is preliminary data.</text>
</comment>
<dbReference type="EMBL" id="CAJHUB010000775">
    <property type="protein sequence ID" value="CAD7691807.1"/>
    <property type="molecule type" value="Genomic_DNA"/>
</dbReference>
<evidence type="ECO:0000256" key="1">
    <source>
        <dbReference type="ARBA" id="ARBA00004167"/>
    </source>
</evidence>
<feature type="region of interest" description="Disordered" evidence="6">
    <location>
        <begin position="686"/>
        <end position="783"/>
    </location>
</feature>
<gene>
    <name evidence="10" type="ORF">NYPRO_LOCUS24599</name>
    <name evidence="11" type="ORF">NYPRO_LOCUS24601</name>
</gene>